<evidence type="ECO:0000313" key="4">
    <source>
        <dbReference type="Proteomes" id="UP000319432"/>
    </source>
</evidence>
<proteinExistence type="inferred from homology"/>
<dbReference type="AlphaFoldDB" id="A0A518VBC7"/>
<evidence type="ECO:0000313" key="3">
    <source>
        <dbReference type="EMBL" id="QDX94298.1"/>
    </source>
</evidence>
<dbReference type="InterPro" id="IPR050902">
    <property type="entry name" value="ABC_Transporter_SBP"/>
</dbReference>
<dbReference type="OrthoDB" id="356537at2"/>
<reference evidence="3 4" key="1">
    <citation type="submission" date="2018-11" db="EMBL/GenBank/DDBJ databases">
        <title>Phylogenetic determinants of toxin gene distribution in genomes of Brevibacillus laterosporus.</title>
        <authorList>
            <person name="Glare T.R."/>
            <person name="Durrant A."/>
            <person name="Berry C."/>
            <person name="Palma L."/>
            <person name="Ormskirk M."/>
            <person name="Cox M.O."/>
        </authorList>
    </citation>
    <scope>NUCLEOTIDE SEQUENCE [LARGE SCALE GENOMIC DNA]</scope>
    <source>
        <strain evidence="3 4">1821L</strain>
    </source>
</reference>
<dbReference type="SUPFAM" id="SSF53807">
    <property type="entry name" value="Helical backbone' metal receptor"/>
    <property type="match status" value="1"/>
</dbReference>
<dbReference type="Proteomes" id="UP000319432">
    <property type="component" value="Chromosome"/>
</dbReference>
<dbReference type="PROSITE" id="PS50983">
    <property type="entry name" value="FE_B12_PBP"/>
    <property type="match status" value="1"/>
</dbReference>
<gene>
    <name evidence="3" type="ORF">EEL30_19640</name>
</gene>
<evidence type="ECO:0000256" key="1">
    <source>
        <dbReference type="ARBA" id="ARBA00008814"/>
    </source>
</evidence>
<protein>
    <submittedName>
        <fullName evidence="3">ABC transporter substrate-binding protein</fullName>
    </submittedName>
</protein>
<accession>A0A518VBC7</accession>
<comment type="similarity">
    <text evidence="1">Belongs to the bacterial solute-binding protein 8 family.</text>
</comment>
<dbReference type="EMBL" id="CP033464">
    <property type="protein sequence ID" value="QDX94298.1"/>
    <property type="molecule type" value="Genomic_DNA"/>
</dbReference>
<dbReference type="Pfam" id="PF01497">
    <property type="entry name" value="Peripla_BP_2"/>
    <property type="match status" value="1"/>
</dbReference>
<name>A0A518VBC7_BRELA</name>
<dbReference type="Gene3D" id="3.40.50.1980">
    <property type="entry name" value="Nitrogenase molybdenum iron protein domain"/>
    <property type="match status" value="2"/>
</dbReference>
<dbReference type="PANTHER" id="PTHR30535:SF7">
    <property type="entry name" value="IRON(III) DICITRATE-BINDING PROTEIN"/>
    <property type="match status" value="1"/>
</dbReference>
<dbReference type="PANTHER" id="PTHR30535">
    <property type="entry name" value="VITAMIN B12-BINDING PROTEIN"/>
    <property type="match status" value="1"/>
</dbReference>
<organism evidence="3 4">
    <name type="scientific">Brevibacillus laterosporus</name>
    <name type="common">Bacillus laterosporus</name>
    <dbReference type="NCBI Taxonomy" id="1465"/>
    <lineage>
        <taxon>Bacteria</taxon>
        <taxon>Bacillati</taxon>
        <taxon>Bacillota</taxon>
        <taxon>Bacilli</taxon>
        <taxon>Bacillales</taxon>
        <taxon>Paenibacillaceae</taxon>
        <taxon>Brevibacillus</taxon>
    </lineage>
</organism>
<feature type="domain" description="Fe/B12 periplasmic-binding" evidence="2">
    <location>
        <begin position="74"/>
        <end position="343"/>
    </location>
</feature>
<dbReference type="CDD" id="cd01148">
    <property type="entry name" value="TroA_a"/>
    <property type="match status" value="1"/>
</dbReference>
<evidence type="ECO:0000259" key="2">
    <source>
        <dbReference type="PROSITE" id="PS50983"/>
    </source>
</evidence>
<dbReference type="InterPro" id="IPR002491">
    <property type="entry name" value="ABC_transptr_periplasmic_BD"/>
</dbReference>
<keyword evidence="4" id="KW-1185">Reference proteome</keyword>
<sequence length="343" mass="38089">MNKRNIRNATTKKQGLMNRGQRMMIAMFAGLTLLVSGCGNEATPQATSNVQPTSEKMQITNGEHTLTFEQAPKRVVSMNQHITEMLLALGVQDVMVGTAYPDDEVLPEYKGKYDLIKLLSKQYPSLEVFLSVEPDFVVGRSSAFTAKGIGSVAELEKIGIPAYTITGTLSKHPTIDEVYEDMLQLGKILHVEDRANQIVTQMKTDIQAIQQKIGKIEQPVKALVFDSVNSGLYTTGNSLETRLIEMAGGQNVFGDLEKSWSEVSWEEAIKRAPDVIVINDYDQPSAEEKIKYLLENKALADIPAIKNKRFVSLPLSDAFEGVRNVRAVEILAKGFYPEKFKTK</sequence>